<feature type="region of interest" description="Disordered" evidence="1">
    <location>
        <begin position="1"/>
        <end position="83"/>
    </location>
</feature>
<evidence type="ECO:0000256" key="2">
    <source>
        <dbReference type="SAM" id="Phobius"/>
    </source>
</evidence>
<dbReference type="Pfam" id="PF13828">
    <property type="entry name" value="DUF4190"/>
    <property type="match status" value="1"/>
</dbReference>
<comment type="caution">
    <text evidence="4">The sequence shown here is derived from an EMBL/GenBank/DDBJ whole genome shotgun (WGS) entry which is preliminary data.</text>
</comment>
<dbReference type="AlphaFoldDB" id="X0QCX8"/>
<protein>
    <recommendedName>
        <fullName evidence="3">DUF4190 domain-containing protein</fullName>
    </recommendedName>
</protein>
<reference evidence="4 5" key="1">
    <citation type="submission" date="2014-02" db="EMBL/GenBank/DDBJ databases">
        <title>Whole genome shotgun sequence of Rhodococcus wratislaviensis NBRC 100605.</title>
        <authorList>
            <person name="Hosoyama A."/>
            <person name="Tsuchikane K."/>
            <person name="Yoshida I."/>
            <person name="Ohji S."/>
            <person name="Ichikawa N."/>
            <person name="Yamazoe A."/>
            <person name="Fujita N."/>
        </authorList>
    </citation>
    <scope>NUCLEOTIDE SEQUENCE [LARGE SCALE GENOMIC DNA]</scope>
    <source>
        <strain evidence="4 5">NBRC 100605</strain>
    </source>
</reference>
<dbReference type="InterPro" id="IPR025241">
    <property type="entry name" value="DUF4190"/>
</dbReference>
<evidence type="ECO:0000256" key="1">
    <source>
        <dbReference type="SAM" id="MobiDB-lite"/>
    </source>
</evidence>
<gene>
    <name evidence="4" type="ORF">RW1_059_00300</name>
</gene>
<feature type="compositionally biased region" description="Polar residues" evidence="1">
    <location>
        <begin position="60"/>
        <end position="83"/>
    </location>
</feature>
<keyword evidence="2" id="KW-0812">Transmembrane</keyword>
<feature type="transmembrane region" description="Helical" evidence="2">
    <location>
        <begin position="185"/>
        <end position="212"/>
    </location>
</feature>
<feature type="domain" description="DUF4190" evidence="3">
    <location>
        <begin position="142"/>
        <end position="203"/>
    </location>
</feature>
<feature type="region of interest" description="Disordered" evidence="1">
    <location>
        <begin position="102"/>
        <end position="121"/>
    </location>
</feature>
<keyword evidence="5" id="KW-1185">Reference proteome</keyword>
<dbReference type="Proteomes" id="UP000019491">
    <property type="component" value="Unassembled WGS sequence"/>
</dbReference>
<keyword evidence="2" id="KW-0472">Membrane</keyword>
<organism evidence="4 5">
    <name type="scientific">Rhodococcus wratislaviensis NBRC 100605</name>
    <dbReference type="NCBI Taxonomy" id="1219028"/>
    <lineage>
        <taxon>Bacteria</taxon>
        <taxon>Bacillati</taxon>
        <taxon>Actinomycetota</taxon>
        <taxon>Actinomycetes</taxon>
        <taxon>Mycobacteriales</taxon>
        <taxon>Nocardiaceae</taxon>
        <taxon>Rhodococcus</taxon>
    </lineage>
</organism>
<name>X0QCX8_RHOWR</name>
<keyword evidence="2" id="KW-1133">Transmembrane helix</keyword>
<sequence length="215" mass="22047">MTNSGGSDDSNPYNGQTPPTYGEVPGLPRDGYGVDESGYPTYSAPTEKYPDYQQPGAYGTSPNPYAAPNQNQYGGDQYGAPNQQYGTPNPYAAPNQYSAPNQYGGAPNQYGASGQYGGPAPQYGPPNPYGAPYQRPLGTNGLAIASLITSIVGGCFYGLGSIVGIILGIIALGQIKQSGQEGRGLAIAGIAIGGAYVVGWILFFLIMVIAAASGA</sequence>
<feature type="transmembrane region" description="Helical" evidence="2">
    <location>
        <begin position="142"/>
        <end position="173"/>
    </location>
</feature>
<feature type="compositionally biased region" description="Polar residues" evidence="1">
    <location>
        <begin position="1"/>
        <end position="19"/>
    </location>
</feature>
<evidence type="ECO:0000313" key="5">
    <source>
        <dbReference type="Proteomes" id="UP000019491"/>
    </source>
</evidence>
<proteinExistence type="predicted"/>
<accession>X0QCX8</accession>
<dbReference type="EMBL" id="BAWF01000059">
    <property type="protein sequence ID" value="GAF48766.1"/>
    <property type="molecule type" value="Genomic_DNA"/>
</dbReference>
<evidence type="ECO:0000313" key="4">
    <source>
        <dbReference type="EMBL" id="GAF48766.1"/>
    </source>
</evidence>
<evidence type="ECO:0000259" key="3">
    <source>
        <dbReference type="Pfam" id="PF13828"/>
    </source>
</evidence>